<comment type="pathway">
    <text evidence="2">Secondary metabolite biosynthesis.</text>
</comment>
<dbReference type="PANTHER" id="PTHR42825">
    <property type="entry name" value="AMINO ACID AMINOTRANSFERASE"/>
    <property type="match status" value="1"/>
</dbReference>
<keyword evidence="5" id="KW-0808">Transferase</keyword>
<feature type="modified residue" description="N6-(pyridoxal phosphate)lysine" evidence="7">
    <location>
        <position position="224"/>
    </location>
</feature>
<name>A0A9P4U9I1_9PLEO</name>
<protein>
    <submittedName>
        <fullName evidence="8">Branched-chain amino acid aminotransferase II</fullName>
    </submittedName>
</protein>
<dbReference type="EMBL" id="MU001506">
    <property type="protein sequence ID" value="KAF2441248.1"/>
    <property type="molecule type" value="Genomic_DNA"/>
</dbReference>
<dbReference type="OrthoDB" id="409992at2759"/>
<evidence type="ECO:0000256" key="5">
    <source>
        <dbReference type="ARBA" id="ARBA00022679"/>
    </source>
</evidence>
<dbReference type="InterPro" id="IPR033939">
    <property type="entry name" value="BCAT_family"/>
</dbReference>
<dbReference type="InterPro" id="IPR001544">
    <property type="entry name" value="Aminotrans_IV"/>
</dbReference>
<proteinExistence type="inferred from homology"/>
<evidence type="ECO:0000313" key="9">
    <source>
        <dbReference type="Proteomes" id="UP000799764"/>
    </source>
</evidence>
<dbReference type="Gene3D" id="3.20.10.10">
    <property type="entry name" value="D-amino Acid Aminotransferase, subunit A, domain 2"/>
    <property type="match status" value="1"/>
</dbReference>
<dbReference type="InterPro" id="IPR043131">
    <property type="entry name" value="BCAT-like_N"/>
</dbReference>
<dbReference type="InterPro" id="IPR043132">
    <property type="entry name" value="BCAT-like_C"/>
</dbReference>
<dbReference type="Proteomes" id="UP000799764">
    <property type="component" value="Unassembled WGS sequence"/>
</dbReference>
<dbReference type="FunFam" id="3.20.10.10:FF:000010">
    <property type="entry name" value="Branched-chain amino acid aminotransferase"/>
    <property type="match status" value="1"/>
</dbReference>
<dbReference type="Pfam" id="PF01063">
    <property type="entry name" value="Aminotran_4"/>
    <property type="match status" value="1"/>
</dbReference>
<evidence type="ECO:0000313" key="8">
    <source>
        <dbReference type="EMBL" id="KAF2441248.1"/>
    </source>
</evidence>
<dbReference type="NCBIfam" id="TIGR01123">
    <property type="entry name" value="ilvE_II"/>
    <property type="match status" value="1"/>
</dbReference>
<comment type="cofactor">
    <cofactor evidence="1">
        <name>pyridoxal 5'-phosphate</name>
        <dbReference type="ChEBI" id="CHEBI:597326"/>
    </cofactor>
</comment>
<gene>
    <name evidence="8" type="ORF">P171DRAFT_434925</name>
</gene>
<evidence type="ECO:0000256" key="3">
    <source>
        <dbReference type="ARBA" id="ARBA00009320"/>
    </source>
</evidence>
<dbReference type="FunFam" id="3.30.470.10:FF:000004">
    <property type="entry name" value="Branched-chain-amino-acid aminotransferase"/>
    <property type="match status" value="1"/>
</dbReference>
<organism evidence="8 9">
    <name type="scientific">Karstenula rhodostoma CBS 690.94</name>
    <dbReference type="NCBI Taxonomy" id="1392251"/>
    <lineage>
        <taxon>Eukaryota</taxon>
        <taxon>Fungi</taxon>
        <taxon>Dikarya</taxon>
        <taxon>Ascomycota</taxon>
        <taxon>Pezizomycotina</taxon>
        <taxon>Dothideomycetes</taxon>
        <taxon>Pleosporomycetidae</taxon>
        <taxon>Pleosporales</taxon>
        <taxon>Massarineae</taxon>
        <taxon>Didymosphaeriaceae</taxon>
        <taxon>Karstenula</taxon>
    </lineage>
</organism>
<keyword evidence="9" id="KW-1185">Reference proteome</keyword>
<dbReference type="Gene3D" id="3.30.470.10">
    <property type="match status" value="1"/>
</dbReference>
<dbReference type="NCBIfam" id="NF009897">
    <property type="entry name" value="PRK13357.1"/>
    <property type="match status" value="1"/>
</dbReference>
<comment type="similarity">
    <text evidence="3">Belongs to the class-IV pyridoxal-phosphate-dependent aminotransferase family.</text>
</comment>
<evidence type="ECO:0000256" key="6">
    <source>
        <dbReference type="ARBA" id="ARBA00022898"/>
    </source>
</evidence>
<dbReference type="AlphaFoldDB" id="A0A9P4U9I1"/>
<dbReference type="InterPro" id="IPR005786">
    <property type="entry name" value="B_amino_transII"/>
</dbReference>
<evidence type="ECO:0000256" key="1">
    <source>
        <dbReference type="ARBA" id="ARBA00001933"/>
    </source>
</evidence>
<dbReference type="PIRSF" id="PIRSF006468">
    <property type="entry name" value="BCAT1"/>
    <property type="match status" value="1"/>
</dbReference>
<reference evidence="8" key="1">
    <citation type="journal article" date="2020" name="Stud. Mycol.">
        <title>101 Dothideomycetes genomes: a test case for predicting lifestyles and emergence of pathogens.</title>
        <authorList>
            <person name="Haridas S."/>
            <person name="Albert R."/>
            <person name="Binder M."/>
            <person name="Bloem J."/>
            <person name="Labutti K."/>
            <person name="Salamov A."/>
            <person name="Andreopoulos B."/>
            <person name="Baker S."/>
            <person name="Barry K."/>
            <person name="Bills G."/>
            <person name="Bluhm B."/>
            <person name="Cannon C."/>
            <person name="Castanera R."/>
            <person name="Culley D."/>
            <person name="Daum C."/>
            <person name="Ezra D."/>
            <person name="Gonzalez J."/>
            <person name="Henrissat B."/>
            <person name="Kuo A."/>
            <person name="Liang C."/>
            <person name="Lipzen A."/>
            <person name="Lutzoni F."/>
            <person name="Magnuson J."/>
            <person name="Mondo S."/>
            <person name="Nolan M."/>
            <person name="Ohm R."/>
            <person name="Pangilinan J."/>
            <person name="Park H.-J."/>
            <person name="Ramirez L."/>
            <person name="Alfaro M."/>
            <person name="Sun H."/>
            <person name="Tritt A."/>
            <person name="Yoshinaga Y."/>
            <person name="Zwiers L.-H."/>
            <person name="Turgeon B."/>
            <person name="Goodwin S."/>
            <person name="Spatafora J."/>
            <person name="Crous P."/>
            <person name="Grigoriev I."/>
        </authorList>
    </citation>
    <scope>NUCLEOTIDE SEQUENCE</scope>
    <source>
        <strain evidence="8">CBS 690.94</strain>
    </source>
</reference>
<comment type="caution">
    <text evidence="8">The sequence shown here is derived from an EMBL/GenBank/DDBJ whole genome shotgun (WGS) entry which is preliminary data.</text>
</comment>
<evidence type="ECO:0000256" key="7">
    <source>
        <dbReference type="PIRSR" id="PIRSR006468-1"/>
    </source>
</evidence>
<evidence type="ECO:0000256" key="2">
    <source>
        <dbReference type="ARBA" id="ARBA00005179"/>
    </source>
</evidence>
<dbReference type="GO" id="GO:0004084">
    <property type="term" value="F:branched-chain-amino-acid transaminase activity"/>
    <property type="evidence" value="ECO:0007669"/>
    <property type="project" value="InterPro"/>
</dbReference>
<dbReference type="CDD" id="cd01557">
    <property type="entry name" value="BCAT_beta_family"/>
    <property type="match status" value="1"/>
</dbReference>
<dbReference type="GO" id="GO:0009081">
    <property type="term" value="P:branched-chain amino acid metabolic process"/>
    <property type="evidence" value="ECO:0007669"/>
    <property type="project" value="InterPro"/>
</dbReference>
<dbReference type="SUPFAM" id="SSF56752">
    <property type="entry name" value="D-aminoacid aminotransferase-like PLP-dependent enzymes"/>
    <property type="match status" value="1"/>
</dbReference>
<accession>A0A9P4U9I1</accession>
<dbReference type="PANTHER" id="PTHR42825:SF2">
    <property type="entry name" value="BRANCHED-CHAIN-AMINO-ACID AMINOTRANSFERASE 3, CHLOROPLASTIC-RELATED"/>
    <property type="match status" value="1"/>
</dbReference>
<sequence>MSLKYQAMKFWLSCGPDSKPNSNAAQTLPCAIIMSDYPPPPVNTIDWSNVGFKIREVAGHVESHYSVKTGQWTTPAFVEDPFLRIHGMAPALNYGQQCYEGLKAFRGPDGNITIFRPQKNAERMQHSASFVSMPEVPTDHFLECCKLAVGMNAAYVPPHETGAAMYVRPLLFGSSAQLGLNPPEEYTFVVFVVPTGVYHGTHPVDALILEHFDRAAPEGTGSAKIGGNYAPVLRWSEKAGKAGYGITLHLDSKTRTVIDEFSTSAFIGVKKNGDKYKLVSSNSKNVIKSVTGDSILRIAESFGWEAESREIPYEELRTFDEVLAAGTAAALVPIRSITLESKGEKISYKDAAEEPGPACVKLLTTLKGIQLGKIEDKQGWRLKVERPQQWGKSGVNGAEETVDQLP</sequence>
<dbReference type="InterPro" id="IPR036038">
    <property type="entry name" value="Aminotransferase-like"/>
</dbReference>
<evidence type="ECO:0000256" key="4">
    <source>
        <dbReference type="ARBA" id="ARBA00022576"/>
    </source>
</evidence>
<keyword evidence="4 8" id="KW-0032">Aminotransferase</keyword>
<keyword evidence="6" id="KW-0663">Pyridoxal phosphate</keyword>